<dbReference type="AlphaFoldDB" id="A0A512MCK6"/>
<keyword evidence="1" id="KW-0472">Membrane</keyword>
<proteinExistence type="predicted"/>
<dbReference type="Proteomes" id="UP000321577">
    <property type="component" value="Unassembled WGS sequence"/>
</dbReference>
<evidence type="ECO:0000313" key="2">
    <source>
        <dbReference type="EMBL" id="GEP44470.1"/>
    </source>
</evidence>
<feature type="transmembrane region" description="Helical" evidence="1">
    <location>
        <begin position="104"/>
        <end position="121"/>
    </location>
</feature>
<organism evidence="2 3">
    <name type="scientific">Brevifollis gellanilyticus</name>
    <dbReference type="NCBI Taxonomy" id="748831"/>
    <lineage>
        <taxon>Bacteria</taxon>
        <taxon>Pseudomonadati</taxon>
        <taxon>Verrucomicrobiota</taxon>
        <taxon>Verrucomicrobiia</taxon>
        <taxon>Verrucomicrobiales</taxon>
        <taxon>Verrucomicrobiaceae</taxon>
    </lineage>
</organism>
<feature type="transmembrane region" description="Helical" evidence="1">
    <location>
        <begin position="10"/>
        <end position="28"/>
    </location>
</feature>
<dbReference type="EMBL" id="BKAG01000030">
    <property type="protein sequence ID" value="GEP44470.1"/>
    <property type="molecule type" value="Genomic_DNA"/>
</dbReference>
<comment type="caution">
    <text evidence="2">The sequence shown here is derived from an EMBL/GenBank/DDBJ whole genome shotgun (WGS) entry which is preliminary data.</text>
</comment>
<protein>
    <submittedName>
        <fullName evidence="2">Uncharacterized protein</fullName>
    </submittedName>
</protein>
<feature type="transmembrane region" description="Helical" evidence="1">
    <location>
        <begin position="34"/>
        <end position="51"/>
    </location>
</feature>
<sequence length="189" mass="21044">MPSHELPRRVVALAGVFTLAVVALGYVLLGWVPMVLFAFGFVGGFVLWLRVPSSVPFGAIRAPYFIMMAFFAAHKFEERHFGFFPALSKITGVQAPEAGLPLGLLLYAFAMAWLLIPFLVARRHPFGYFLAWTFFTSMGVTELAHFVFPFFTPPPLEYFPGMATVVTLAPAGWWGMSRLYQGSLLKLKS</sequence>
<accession>A0A512MCK6</accession>
<name>A0A512MCK6_9BACT</name>
<evidence type="ECO:0000313" key="3">
    <source>
        <dbReference type="Proteomes" id="UP000321577"/>
    </source>
</evidence>
<feature type="transmembrane region" description="Helical" evidence="1">
    <location>
        <begin position="158"/>
        <end position="176"/>
    </location>
</feature>
<dbReference type="OrthoDB" id="339302at2"/>
<feature type="transmembrane region" description="Helical" evidence="1">
    <location>
        <begin position="128"/>
        <end position="152"/>
    </location>
</feature>
<keyword evidence="1" id="KW-1133">Transmembrane helix</keyword>
<keyword evidence="1" id="KW-0812">Transmembrane</keyword>
<reference evidence="2 3" key="1">
    <citation type="submission" date="2019-07" db="EMBL/GenBank/DDBJ databases">
        <title>Whole genome shotgun sequence of Brevifollis gellanilyticus NBRC 108608.</title>
        <authorList>
            <person name="Hosoyama A."/>
            <person name="Uohara A."/>
            <person name="Ohji S."/>
            <person name="Ichikawa N."/>
        </authorList>
    </citation>
    <scope>NUCLEOTIDE SEQUENCE [LARGE SCALE GENOMIC DNA]</scope>
    <source>
        <strain evidence="2 3">NBRC 108608</strain>
    </source>
</reference>
<keyword evidence="3" id="KW-1185">Reference proteome</keyword>
<evidence type="ECO:0000256" key="1">
    <source>
        <dbReference type="SAM" id="Phobius"/>
    </source>
</evidence>
<gene>
    <name evidence="2" type="ORF">BGE01nite_37610</name>
</gene>